<evidence type="ECO:0000256" key="5">
    <source>
        <dbReference type="ARBA" id="ARBA00022692"/>
    </source>
</evidence>
<keyword evidence="3" id="KW-0813">Transport</keyword>
<evidence type="ECO:0000313" key="10">
    <source>
        <dbReference type="Proteomes" id="UP001500841"/>
    </source>
</evidence>
<feature type="signal peptide" evidence="8">
    <location>
        <begin position="1"/>
        <end position="24"/>
    </location>
</feature>
<evidence type="ECO:0000256" key="2">
    <source>
        <dbReference type="ARBA" id="ARBA00007613"/>
    </source>
</evidence>
<evidence type="ECO:0000256" key="8">
    <source>
        <dbReference type="SAM" id="SignalP"/>
    </source>
</evidence>
<dbReference type="PANTHER" id="PTHR30026:SF20">
    <property type="entry name" value="OUTER MEMBRANE PROTEIN TOLC"/>
    <property type="match status" value="1"/>
</dbReference>
<dbReference type="EMBL" id="BAABCV010000017">
    <property type="protein sequence ID" value="GAA4105372.1"/>
    <property type="molecule type" value="Genomic_DNA"/>
</dbReference>
<reference evidence="10" key="1">
    <citation type="journal article" date="2019" name="Int. J. Syst. Evol. Microbiol.">
        <title>The Global Catalogue of Microorganisms (GCM) 10K type strain sequencing project: providing services to taxonomists for standard genome sequencing and annotation.</title>
        <authorList>
            <consortium name="The Broad Institute Genomics Platform"/>
            <consortium name="The Broad Institute Genome Sequencing Center for Infectious Disease"/>
            <person name="Wu L."/>
            <person name="Ma J."/>
        </authorList>
    </citation>
    <scope>NUCLEOTIDE SEQUENCE [LARGE SCALE GENOMIC DNA]</scope>
    <source>
        <strain evidence="10">JCM 17085</strain>
    </source>
</reference>
<comment type="similarity">
    <text evidence="2">Belongs to the outer membrane factor (OMF) (TC 1.B.17) family.</text>
</comment>
<keyword evidence="10" id="KW-1185">Reference proteome</keyword>
<protein>
    <submittedName>
        <fullName evidence="9">TolC family protein</fullName>
    </submittedName>
</protein>
<organism evidence="9 10">
    <name type="scientific">Mucilaginibacter panaciglaebae</name>
    <dbReference type="NCBI Taxonomy" id="502331"/>
    <lineage>
        <taxon>Bacteria</taxon>
        <taxon>Pseudomonadati</taxon>
        <taxon>Bacteroidota</taxon>
        <taxon>Sphingobacteriia</taxon>
        <taxon>Sphingobacteriales</taxon>
        <taxon>Sphingobacteriaceae</taxon>
        <taxon>Mucilaginibacter</taxon>
    </lineage>
</organism>
<accession>A0ABP7X8A5</accession>
<feature type="chain" id="PRO_5045745839" evidence="8">
    <location>
        <begin position="25"/>
        <end position="481"/>
    </location>
</feature>
<sequence>MMKRLFKWFLVLTVMLLIREMASAQQVVTDTVLTLQQCLDIGIKNNLQIKRTEAQMEASRIYWQQAREHLLPAINGSVNHSLSEGRSLNPFTNGYLNQPITSANYNLSGSLILSSGLTLQNSIRQTALDYQAGQMDFEQAKNDITLNLIIAYLTVLSNEDQLTQANTQALLTQKQEELTETKSKDGAVPPSQLYDLKGQLANDQIGVINAQTALTVAKLDLLQIMNVNYRKDIRFQRQAADAATTVYSQSIEDVYNTSLNNFAFVKAGTLRRQSAEKSLQVAKGALLPTLSLSGGLSTNYSSAAQRSLFVDSTAVLTNQFIQTTSGRQAVYTVQPNYTNQNIGYSEQFRNNYSTVISLGLNIPILNYFQNRNRVKLAKIDLQTTRYEEQANQVQLKVNVDQAYANMTAAYNRYQLLTKQVDAYAESYRIAEIRFEAGALTSVEFIIVKGNLDKAKVNLINARYDYLVRTKILDYYQGKLSL</sequence>
<keyword evidence="5" id="KW-0812">Transmembrane</keyword>
<dbReference type="InterPro" id="IPR051906">
    <property type="entry name" value="TolC-like"/>
</dbReference>
<keyword evidence="4" id="KW-1134">Transmembrane beta strand</keyword>
<keyword evidence="6" id="KW-0472">Membrane</keyword>
<evidence type="ECO:0000256" key="6">
    <source>
        <dbReference type="ARBA" id="ARBA00023136"/>
    </source>
</evidence>
<dbReference type="Proteomes" id="UP001500841">
    <property type="component" value="Unassembled WGS sequence"/>
</dbReference>
<evidence type="ECO:0000256" key="1">
    <source>
        <dbReference type="ARBA" id="ARBA00004442"/>
    </source>
</evidence>
<keyword evidence="7" id="KW-0998">Cell outer membrane</keyword>
<dbReference type="Gene3D" id="1.20.1600.10">
    <property type="entry name" value="Outer membrane efflux proteins (OEP)"/>
    <property type="match status" value="1"/>
</dbReference>
<dbReference type="InterPro" id="IPR003423">
    <property type="entry name" value="OMP_efflux"/>
</dbReference>
<dbReference type="SUPFAM" id="SSF56954">
    <property type="entry name" value="Outer membrane efflux proteins (OEP)"/>
    <property type="match status" value="1"/>
</dbReference>
<evidence type="ECO:0000313" key="9">
    <source>
        <dbReference type="EMBL" id="GAA4105372.1"/>
    </source>
</evidence>
<comment type="subcellular location">
    <subcellularLocation>
        <location evidence="1">Cell outer membrane</location>
    </subcellularLocation>
</comment>
<evidence type="ECO:0000256" key="3">
    <source>
        <dbReference type="ARBA" id="ARBA00022448"/>
    </source>
</evidence>
<dbReference type="RefSeq" id="WP_345107403.1">
    <property type="nucleotide sequence ID" value="NZ_BAABCV010000017.1"/>
</dbReference>
<gene>
    <name evidence="9" type="ORF">GCM10022392_34060</name>
</gene>
<keyword evidence="8" id="KW-0732">Signal</keyword>
<dbReference type="PANTHER" id="PTHR30026">
    <property type="entry name" value="OUTER MEMBRANE PROTEIN TOLC"/>
    <property type="match status" value="1"/>
</dbReference>
<dbReference type="Pfam" id="PF02321">
    <property type="entry name" value="OEP"/>
    <property type="match status" value="2"/>
</dbReference>
<name>A0ABP7X8A5_9SPHI</name>
<comment type="caution">
    <text evidence="9">The sequence shown here is derived from an EMBL/GenBank/DDBJ whole genome shotgun (WGS) entry which is preliminary data.</text>
</comment>
<evidence type="ECO:0000256" key="4">
    <source>
        <dbReference type="ARBA" id="ARBA00022452"/>
    </source>
</evidence>
<evidence type="ECO:0000256" key="7">
    <source>
        <dbReference type="ARBA" id="ARBA00023237"/>
    </source>
</evidence>
<proteinExistence type="inferred from homology"/>